<protein>
    <submittedName>
        <fullName evidence="1">Uncharacterized protein</fullName>
    </submittedName>
</protein>
<evidence type="ECO:0000313" key="2">
    <source>
        <dbReference type="Proteomes" id="UP001352852"/>
    </source>
</evidence>
<accession>A0ABU7F710</accession>
<evidence type="ECO:0000313" key="1">
    <source>
        <dbReference type="EMBL" id="MED6295197.1"/>
    </source>
</evidence>
<sequence length="116" mass="13142">MSGELQWIQLPIAAKVLQMYGLQHWYHTGGLPQLWYFPELQVHIEHVSHDITVDTPPQEPEADAIQIWLSGSEFCVCVLFLLFTMFTSQMVLGFSGVLGDRCDRVFAFSGTSSSYN</sequence>
<dbReference type="EMBL" id="JAHUTJ010077845">
    <property type="protein sequence ID" value="MED6295197.1"/>
    <property type="molecule type" value="Genomic_DNA"/>
</dbReference>
<name>A0ABU7F710_9TELE</name>
<keyword evidence="2" id="KW-1185">Reference proteome</keyword>
<reference evidence="1 2" key="1">
    <citation type="submission" date="2021-06" db="EMBL/GenBank/DDBJ databases">
        <authorList>
            <person name="Palmer J.M."/>
        </authorList>
    </citation>
    <scope>NUCLEOTIDE SEQUENCE [LARGE SCALE GENOMIC DNA]</scope>
    <source>
        <strain evidence="1 2">CL_MEX2019</strain>
        <tissue evidence="1">Muscle</tissue>
    </source>
</reference>
<comment type="caution">
    <text evidence="1">The sequence shown here is derived from an EMBL/GenBank/DDBJ whole genome shotgun (WGS) entry which is preliminary data.</text>
</comment>
<gene>
    <name evidence="1" type="ORF">CHARACLAT_029211</name>
</gene>
<dbReference type="Proteomes" id="UP001352852">
    <property type="component" value="Unassembled WGS sequence"/>
</dbReference>
<proteinExistence type="predicted"/>
<organism evidence="1 2">
    <name type="scientific">Characodon lateralis</name>
    <dbReference type="NCBI Taxonomy" id="208331"/>
    <lineage>
        <taxon>Eukaryota</taxon>
        <taxon>Metazoa</taxon>
        <taxon>Chordata</taxon>
        <taxon>Craniata</taxon>
        <taxon>Vertebrata</taxon>
        <taxon>Euteleostomi</taxon>
        <taxon>Actinopterygii</taxon>
        <taxon>Neopterygii</taxon>
        <taxon>Teleostei</taxon>
        <taxon>Neoteleostei</taxon>
        <taxon>Acanthomorphata</taxon>
        <taxon>Ovalentaria</taxon>
        <taxon>Atherinomorphae</taxon>
        <taxon>Cyprinodontiformes</taxon>
        <taxon>Goodeidae</taxon>
        <taxon>Characodon</taxon>
    </lineage>
</organism>